<evidence type="ECO:0000256" key="8">
    <source>
        <dbReference type="PIRSR" id="PIRSR001123-2"/>
    </source>
</evidence>
<dbReference type="SUPFAM" id="SSF53187">
    <property type="entry name" value="Zn-dependent exopeptidases"/>
    <property type="match status" value="1"/>
</dbReference>
<protein>
    <submittedName>
        <fullName evidence="9">Putative aminopeptidase FrvX</fullName>
    </submittedName>
</protein>
<dbReference type="PANTHER" id="PTHR32481">
    <property type="entry name" value="AMINOPEPTIDASE"/>
    <property type="match status" value="1"/>
</dbReference>
<evidence type="ECO:0000313" key="10">
    <source>
        <dbReference type="Proteomes" id="UP000587760"/>
    </source>
</evidence>
<evidence type="ECO:0000256" key="6">
    <source>
        <dbReference type="PIRNR" id="PIRNR001123"/>
    </source>
</evidence>
<evidence type="ECO:0000256" key="2">
    <source>
        <dbReference type="ARBA" id="ARBA00022438"/>
    </source>
</evidence>
<feature type="binding site" evidence="8">
    <location>
        <position position="182"/>
    </location>
    <ligand>
        <name>Zn(2+)</name>
        <dbReference type="ChEBI" id="CHEBI:29105"/>
        <label>1</label>
    </ligand>
</feature>
<evidence type="ECO:0000313" key="9">
    <source>
        <dbReference type="EMBL" id="MBB6478413.1"/>
    </source>
</evidence>
<dbReference type="GO" id="GO:0004177">
    <property type="term" value="F:aminopeptidase activity"/>
    <property type="evidence" value="ECO:0007669"/>
    <property type="project" value="UniProtKB-UniRule"/>
</dbReference>
<evidence type="ECO:0000256" key="5">
    <source>
        <dbReference type="ARBA" id="ARBA00022801"/>
    </source>
</evidence>
<dbReference type="PANTHER" id="PTHR32481:SF7">
    <property type="entry name" value="AMINOPEPTIDASE YHFE-RELATED"/>
    <property type="match status" value="1"/>
</dbReference>
<dbReference type="RefSeq" id="WP_184742230.1">
    <property type="nucleotide sequence ID" value="NZ_JACHGJ010000001.1"/>
</dbReference>
<dbReference type="EMBL" id="JACHGJ010000001">
    <property type="protein sequence ID" value="MBB6478413.1"/>
    <property type="molecule type" value="Genomic_DNA"/>
</dbReference>
<dbReference type="InterPro" id="IPR023367">
    <property type="entry name" value="Peptidase_M42_dom2"/>
</dbReference>
<gene>
    <name evidence="9" type="ORF">HNR50_000046</name>
</gene>
<sequence length="339" mass="36224">MINKIMTDTLNLCRIPSPTGYTEEAAKYIGKRLAEAGVACKRTVKGSLIAELGGEGEPIILSAHIDTLGAMVRSVKNNGRLRISRIGGYPESNLTGVNCSIHSRLTGKVFSGTFQAVEPAVHVNNKLGDEKRDDTNLEVVIDEKVFDSDAVHSLGIAPGDFISIDANAVETDSGFIKSRHLDDKAGAALLLNLAEELSSSKLKRKVYLFFSNFEETGHGSAAALPDDAVEILAIDMGAVGDDLETDEFKVSICAKDSSGPYNNDVTTALVRLAEQLKLNYAVAIYPYYSSDASAALYAGANLRHGLIGPGVSASHGYERVHREGLEATFSLIKAYIAVS</sequence>
<comment type="caution">
    <text evidence="9">The sequence shown here is derived from an EMBL/GenBank/DDBJ whole genome shotgun (WGS) entry which is preliminary data.</text>
</comment>
<dbReference type="CDD" id="cd05657">
    <property type="entry name" value="M42_glucanase_like"/>
    <property type="match status" value="1"/>
</dbReference>
<reference evidence="9 10" key="1">
    <citation type="submission" date="2020-08" db="EMBL/GenBank/DDBJ databases">
        <title>Genomic Encyclopedia of Type Strains, Phase IV (KMG-IV): sequencing the most valuable type-strain genomes for metagenomic binning, comparative biology and taxonomic classification.</title>
        <authorList>
            <person name="Goeker M."/>
        </authorList>
    </citation>
    <scope>NUCLEOTIDE SEQUENCE [LARGE SCALE GENOMIC DNA]</scope>
    <source>
        <strain evidence="9 10">DSM 2461</strain>
    </source>
</reference>
<feature type="binding site" evidence="8">
    <location>
        <position position="64"/>
    </location>
    <ligand>
        <name>Zn(2+)</name>
        <dbReference type="ChEBI" id="CHEBI:29105"/>
        <label>1</label>
    </ligand>
</feature>
<keyword evidence="3" id="KW-0645">Protease</keyword>
<comment type="cofactor">
    <cofactor evidence="8">
        <name>a divalent metal cation</name>
        <dbReference type="ChEBI" id="CHEBI:60240"/>
    </cofactor>
    <text evidence="8">Binds 2 divalent metal cations per subunit.</text>
</comment>
<dbReference type="GO" id="GO:0046872">
    <property type="term" value="F:metal ion binding"/>
    <property type="evidence" value="ECO:0007669"/>
    <property type="project" value="UniProtKB-UniRule"/>
</dbReference>
<dbReference type="SUPFAM" id="SSF101821">
    <property type="entry name" value="Aminopeptidase/glucanase lid domain"/>
    <property type="match status" value="1"/>
</dbReference>
<feature type="binding site" evidence="8">
    <location>
        <position position="215"/>
    </location>
    <ligand>
        <name>Zn(2+)</name>
        <dbReference type="ChEBI" id="CHEBI:29105"/>
        <label>2</label>
    </ligand>
</feature>
<proteinExistence type="inferred from homology"/>
<feature type="active site" description="Proton acceptor" evidence="7">
    <location>
        <position position="214"/>
    </location>
</feature>
<dbReference type="Proteomes" id="UP000587760">
    <property type="component" value="Unassembled WGS sequence"/>
</dbReference>
<feature type="binding site" evidence="8">
    <location>
        <position position="315"/>
    </location>
    <ligand>
        <name>Zn(2+)</name>
        <dbReference type="ChEBI" id="CHEBI:29105"/>
        <label>2</label>
    </ligand>
</feature>
<evidence type="ECO:0000256" key="4">
    <source>
        <dbReference type="ARBA" id="ARBA00022723"/>
    </source>
</evidence>
<dbReference type="Gene3D" id="2.40.30.40">
    <property type="entry name" value="Peptidase M42, domain 2"/>
    <property type="match status" value="1"/>
</dbReference>
<dbReference type="GO" id="GO:0006508">
    <property type="term" value="P:proteolysis"/>
    <property type="evidence" value="ECO:0007669"/>
    <property type="project" value="UniProtKB-KW"/>
</dbReference>
<name>A0A841R3N8_9SPIO</name>
<accession>A0A841R3N8</accession>
<keyword evidence="10" id="KW-1185">Reference proteome</keyword>
<evidence type="ECO:0000256" key="1">
    <source>
        <dbReference type="ARBA" id="ARBA00006272"/>
    </source>
</evidence>
<evidence type="ECO:0000256" key="7">
    <source>
        <dbReference type="PIRSR" id="PIRSR001123-1"/>
    </source>
</evidence>
<keyword evidence="2 9" id="KW-0031">Aminopeptidase</keyword>
<dbReference type="PIRSF" id="PIRSF001123">
    <property type="entry name" value="PepA_GA"/>
    <property type="match status" value="1"/>
</dbReference>
<feature type="binding site" evidence="8">
    <location>
        <position position="182"/>
    </location>
    <ligand>
        <name>Zn(2+)</name>
        <dbReference type="ChEBI" id="CHEBI:29105"/>
        <label>2</label>
    </ligand>
</feature>
<dbReference type="InterPro" id="IPR008007">
    <property type="entry name" value="Peptidase_M42"/>
</dbReference>
<dbReference type="Gene3D" id="3.40.630.10">
    <property type="entry name" value="Zn peptidases"/>
    <property type="match status" value="1"/>
</dbReference>
<dbReference type="AlphaFoldDB" id="A0A841R3N8"/>
<evidence type="ECO:0000256" key="3">
    <source>
        <dbReference type="ARBA" id="ARBA00022670"/>
    </source>
</evidence>
<dbReference type="Pfam" id="PF05343">
    <property type="entry name" value="Peptidase_M42"/>
    <property type="match status" value="1"/>
</dbReference>
<keyword evidence="4 8" id="KW-0479">Metal-binding</keyword>
<comment type="similarity">
    <text evidence="1 6">Belongs to the peptidase M42 family.</text>
</comment>
<organism evidence="9 10">
    <name type="scientific">Spirochaeta isovalerica</name>
    <dbReference type="NCBI Taxonomy" id="150"/>
    <lineage>
        <taxon>Bacteria</taxon>
        <taxon>Pseudomonadati</taxon>
        <taxon>Spirochaetota</taxon>
        <taxon>Spirochaetia</taxon>
        <taxon>Spirochaetales</taxon>
        <taxon>Spirochaetaceae</taxon>
        <taxon>Spirochaeta</taxon>
    </lineage>
</organism>
<feature type="binding site" evidence="8">
    <location>
        <position position="235"/>
    </location>
    <ligand>
        <name>Zn(2+)</name>
        <dbReference type="ChEBI" id="CHEBI:29105"/>
        <label>1</label>
    </ligand>
</feature>
<keyword evidence="5" id="KW-0378">Hydrolase</keyword>
<dbReference type="InterPro" id="IPR051464">
    <property type="entry name" value="Peptidase_M42_aminopept"/>
</dbReference>